<dbReference type="RefSeq" id="WP_048635139.1">
    <property type="nucleotide sequence ID" value="NZ_CVQQ01000027.1"/>
</dbReference>
<evidence type="ECO:0000256" key="3">
    <source>
        <dbReference type="ARBA" id="ARBA00023136"/>
    </source>
</evidence>
<keyword evidence="1" id="KW-1003">Cell membrane</keyword>
<evidence type="ECO:0000256" key="1">
    <source>
        <dbReference type="ARBA" id="ARBA00022475"/>
    </source>
</evidence>
<dbReference type="AlphaFoldDB" id="A0A448J0W6"/>
<gene>
    <name evidence="7" type="ORF">NCTC10437_05320</name>
</gene>
<keyword evidence="8" id="KW-1185">Reference proteome</keyword>
<evidence type="ECO:0000256" key="2">
    <source>
        <dbReference type="ARBA" id="ARBA00022729"/>
    </source>
</evidence>
<accession>A0A448J0W6</accession>
<reference evidence="7 8" key="1">
    <citation type="submission" date="2018-12" db="EMBL/GenBank/DDBJ databases">
        <authorList>
            <consortium name="Pathogen Informatics"/>
        </authorList>
    </citation>
    <scope>NUCLEOTIDE SEQUENCE [LARGE SCALE GENOMIC DNA]</scope>
    <source>
        <strain evidence="7 8">NCTC10437</strain>
    </source>
</reference>
<sequence>MFTSRALTAPIAVAVVAVAGCSSSPPPEYQPPPGALIAGTAQVTVNGEDAGTTTAVQCDSAGTLMMIKTGDPGPDTSGTTAMVASNDELVVREVGIRDLGGFTGSYNSGLGGEATVTMTGRTYDISGTADGFATDNPSFRTTADFTIKIAC</sequence>
<evidence type="ECO:0000313" key="7">
    <source>
        <dbReference type="EMBL" id="VEG58292.1"/>
    </source>
</evidence>
<feature type="chain" id="PRO_5039078179" evidence="6">
    <location>
        <begin position="20"/>
        <end position="151"/>
    </location>
</feature>
<evidence type="ECO:0000256" key="6">
    <source>
        <dbReference type="SAM" id="SignalP"/>
    </source>
</evidence>
<keyword evidence="3" id="KW-0472">Membrane</keyword>
<dbReference type="OrthoDB" id="4637228at2"/>
<proteinExistence type="predicted"/>
<dbReference type="GO" id="GO:0016020">
    <property type="term" value="C:membrane"/>
    <property type="evidence" value="ECO:0007669"/>
    <property type="project" value="InterPro"/>
</dbReference>
<keyword evidence="4" id="KW-0564">Palmitate</keyword>
<dbReference type="Pfam" id="PF05481">
    <property type="entry name" value="Myco_19_kDa"/>
    <property type="match status" value="1"/>
</dbReference>
<dbReference type="EMBL" id="LR134356">
    <property type="protein sequence ID" value="VEG58292.1"/>
    <property type="molecule type" value="Genomic_DNA"/>
</dbReference>
<feature type="signal peptide" evidence="6">
    <location>
        <begin position="1"/>
        <end position="19"/>
    </location>
</feature>
<dbReference type="KEGG" id="mauu:NCTC10437_05320"/>
<dbReference type="InterPro" id="IPR008691">
    <property type="entry name" value="LpqH"/>
</dbReference>
<evidence type="ECO:0000256" key="4">
    <source>
        <dbReference type="ARBA" id="ARBA00023139"/>
    </source>
</evidence>
<evidence type="ECO:0000256" key="5">
    <source>
        <dbReference type="ARBA" id="ARBA00023288"/>
    </source>
</evidence>
<dbReference type="PROSITE" id="PS51257">
    <property type="entry name" value="PROKAR_LIPOPROTEIN"/>
    <property type="match status" value="1"/>
</dbReference>
<keyword evidence="2 6" id="KW-0732">Signal</keyword>
<keyword evidence="5 7" id="KW-0449">Lipoprotein</keyword>
<dbReference type="Proteomes" id="UP000279306">
    <property type="component" value="Chromosome"/>
</dbReference>
<dbReference type="STRING" id="1791.GCA_001049355_05310"/>
<evidence type="ECO:0000313" key="8">
    <source>
        <dbReference type="Proteomes" id="UP000279306"/>
    </source>
</evidence>
<organism evidence="7 8">
    <name type="scientific">Mycolicibacterium aurum</name>
    <name type="common">Mycobacterium aurum</name>
    <dbReference type="NCBI Taxonomy" id="1791"/>
    <lineage>
        <taxon>Bacteria</taxon>
        <taxon>Bacillati</taxon>
        <taxon>Actinomycetota</taxon>
        <taxon>Actinomycetes</taxon>
        <taxon>Mycobacteriales</taxon>
        <taxon>Mycobacteriaceae</taxon>
        <taxon>Mycolicibacterium</taxon>
    </lineage>
</organism>
<name>A0A448J0W6_MYCAU</name>
<protein>
    <submittedName>
        <fullName evidence="7">Conserved lipoprotein/antigen</fullName>
    </submittedName>
</protein>